<evidence type="ECO:0000313" key="2">
    <source>
        <dbReference type="Proteomes" id="UP000324853"/>
    </source>
</evidence>
<keyword evidence="2" id="KW-1185">Reference proteome</keyword>
<dbReference type="OrthoDB" id="8255957at2"/>
<dbReference type="AlphaFoldDB" id="A0A5S4X8A0"/>
<proteinExistence type="predicted"/>
<dbReference type="EMBL" id="VSSR01000016">
    <property type="protein sequence ID" value="TYL85714.1"/>
    <property type="molecule type" value="Genomic_DNA"/>
</dbReference>
<accession>A0A5S4X8A0</accession>
<dbReference type="Proteomes" id="UP000324853">
    <property type="component" value="Unassembled WGS sequence"/>
</dbReference>
<reference evidence="1 2" key="1">
    <citation type="submission" date="2019-08" db="EMBL/GenBank/DDBJ databases">
        <title>Bradyrhizobium hipponensis sp. nov., a rhizobium isolated from a Lupinus angustifolius root nodule in Tunisia.</title>
        <authorList>
            <person name="Off K."/>
            <person name="Rejili M."/>
            <person name="Mars M."/>
            <person name="Brachmann A."/>
            <person name="Marin M."/>
        </authorList>
    </citation>
    <scope>NUCLEOTIDE SEQUENCE [LARGE SCALE GENOMIC DNA]</scope>
    <source>
        <strain evidence="1 2">CTAW11</strain>
    </source>
</reference>
<sequence length="121" mass="13382">MDDNDRDALQRAFDLARHDPALHGRVDRWLAERGWESAARSCACHCQSAALNLKPWQLPPCSPTIANHLDDALRVPFSDASGRREGAEIVRKLRSLGLSIYEADPLAAIARVEAGQRQAVK</sequence>
<comment type="caution">
    <text evidence="1">The sequence shown here is derived from an EMBL/GenBank/DDBJ whole genome shotgun (WGS) entry which is preliminary data.</text>
</comment>
<protein>
    <submittedName>
        <fullName evidence="1">Uncharacterized protein</fullName>
    </submittedName>
</protein>
<name>A0A5S4X8A0_9BRAD</name>
<evidence type="ECO:0000313" key="1">
    <source>
        <dbReference type="EMBL" id="TYL85714.1"/>
    </source>
</evidence>
<dbReference type="RefSeq" id="WP_148750545.1">
    <property type="nucleotide sequence ID" value="NZ_VSSR01000016.1"/>
</dbReference>
<organism evidence="1 2">
    <name type="scientific">Bradyrhizobium cytisi</name>
    <dbReference type="NCBI Taxonomy" id="515489"/>
    <lineage>
        <taxon>Bacteria</taxon>
        <taxon>Pseudomonadati</taxon>
        <taxon>Pseudomonadota</taxon>
        <taxon>Alphaproteobacteria</taxon>
        <taxon>Hyphomicrobiales</taxon>
        <taxon>Nitrobacteraceae</taxon>
        <taxon>Bradyrhizobium</taxon>
    </lineage>
</organism>
<gene>
    <name evidence="1" type="ORF">FXB38_09150</name>
</gene>